<dbReference type="EMBL" id="JAGRQA020000013">
    <property type="protein sequence ID" value="MGC5598309.1"/>
    <property type="molecule type" value="Genomic_DNA"/>
</dbReference>
<organism evidence="1 2">
    <name type="scientific">Klebsiella pneumoniae subsp. pneumoniae</name>
    <dbReference type="NCBI Taxonomy" id="72407"/>
    <lineage>
        <taxon>Bacteria</taxon>
        <taxon>Pseudomonadati</taxon>
        <taxon>Pseudomonadota</taxon>
        <taxon>Gammaproteobacteria</taxon>
        <taxon>Enterobacterales</taxon>
        <taxon>Enterobacteriaceae</taxon>
        <taxon>Klebsiella/Raoultella group</taxon>
        <taxon>Klebsiella</taxon>
        <taxon>Klebsiella pneumoniae complex</taxon>
    </lineage>
</organism>
<reference evidence="1" key="2">
    <citation type="submission" date="2025-04" db="EMBL/GenBank/DDBJ databases">
        <authorList>
            <person name="Halder G."/>
            <person name="Ray Khan U."/>
            <person name="Dutta S."/>
        </authorList>
    </citation>
    <scope>NUCLEOTIDE SEQUENCE</scope>
    <source>
        <strain evidence="1">APCR228</strain>
    </source>
</reference>
<gene>
    <name evidence="1" type="ORF">KCQ67_020445</name>
</gene>
<accession>A0ACC7Q5N8</accession>
<protein>
    <submittedName>
        <fullName evidence="1">Helix-turn-helix domain-containing protein</fullName>
    </submittedName>
</protein>
<proteinExistence type="predicted"/>
<comment type="caution">
    <text evidence="1">The sequence shown here is derived from an EMBL/GenBank/DDBJ whole genome shotgun (WGS) entry which is preliminary data.</text>
</comment>
<evidence type="ECO:0000313" key="2">
    <source>
        <dbReference type="Proteomes" id="UP001445303"/>
    </source>
</evidence>
<name>A0ACC7Q5N8_KLEPN</name>
<evidence type="ECO:0000313" key="1">
    <source>
        <dbReference type="EMBL" id="MGC5598309.1"/>
    </source>
</evidence>
<sequence length="34" mass="3956">MAAQRLGIPDRQCRRLLSRYNQSGPLSMPNRRRG</sequence>
<reference evidence="1" key="1">
    <citation type="journal article" date="2025" name="Microbiol. Spectr.">
        <title>Antimicrobial resistance and phylogenetic lineages of KPC-2-producing blood-borne Klebsiella pneumoniae subsp. pneumoniae from Kolkata, India during 2015-2024: Emergence of Klebsiella pneumoniae subsp. pneumoniae with blaKPC-2, blaNDM, and blaOXA-48-like triple carbapenemases.</title>
        <authorList>
            <person name="Halder G."/>
            <person name="Chaudhuri B.N."/>
            <person name="Veeraraghavan B."/>
            <person name="Denny P."/>
            <person name="Dutta P."/>
            <person name="Chakraborty M."/>
            <person name="Khan U.R."/>
            <person name="Ganguly S.S."/>
            <person name="Mandal S."/>
            <person name="Upadhyaya Y.P."/>
            <person name="Biswas B."/>
            <person name="Chakraborty A."/>
            <person name="Maiti S."/>
            <person name="Mondal H."/>
            <person name="Pal S."/>
            <person name="Dutta S."/>
        </authorList>
    </citation>
    <scope>NUCLEOTIDE SEQUENCE</scope>
    <source>
        <strain evidence="1">APCR228</strain>
    </source>
</reference>
<dbReference type="Proteomes" id="UP001445303">
    <property type="component" value="Unassembled WGS sequence"/>
</dbReference>